<keyword evidence="8 9" id="KW-0694">RNA-binding</keyword>
<dbReference type="HAMAP" id="MF_01491">
    <property type="entry name" value="RNase_J_bact"/>
    <property type="match status" value="1"/>
</dbReference>
<dbReference type="PIRSF" id="PIRSF004803">
    <property type="entry name" value="RnjA"/>
    <property type="match status" value="1"/>
</dbReference>
<dbReference type="STRING" id="1313172.YM304_16400"/>
<keyword evidence="2 9" id="KW-0540">Nuclease</keyword>
<feature type="binding site" evidence="12">
    <location>
        <position position="190"/>
    </location>
    <ligand>
        <name>Zn(2+)</name>
        <dbReference type="ChEBI" id="CHEBI:29105"/>
        <label>1</label>
        <note>catalytic</note>
    </ligand>
</feature>
<dbReference type="GO" id="GO:0003723">
    <property type="term" value="F:RNA binding"/>
    <property type="evidence" value="ECO:0007669"/>
    <property type="project" value="UniProtKB-UniRule"/>
</dbReference>
<comment type="cofactor">
    <cofactor evidence="12">
        <name>Zn(2+)</name>
        <dbReference type="ChEBI" id="CHEBI:29105"/>
    </cofactor>
    <text evidence="12">Binds 2 Zn(2+) ions per subunit. It is not clear if Zn(2+) or Mg(2+) is physiologically important.</text>
</comment>
<dbReference type="GO" id="GO:0006364">
    <property type="term" value="P:rRNA processing"/>
    <property type="evidence" value="ECO:0007669"/>
    <property type="project" value="UniProtKB-UniRule"/>
</dbReference>
<dbReference type="SMART" id="SM00849">
    <property type="entry name" value="Lactamase_B"/>
    <property type="match status" value="1"/>
</dbReference>
<keyword evidence="9" id="KW-0698">rRNA processing</keyword>
<dbReference type="PANTHER" id="PTHR43694:SF1">
    <property type="entry name" value="RIBONUCLEASE J"/>
    <property type="match status" value="1"/>
</dbReference>
<feature type="active site" description="Proton acceptor" evidence="10">
    <location>
        <position position="397"/>
    </location>
</feature>
<feature type="binding site" evidence="12">
    <location>
        <position position="168"/>
    </location>
    <ligand>
        <name>Zn(2+)</name>
        <dbReference type="ChEBI" id="CHEBI:29105"/>
        <label>1</label>
        <note>catalytic</note>
    </ligand>
</feature>
<evidence type="ECO:0000256" key="12">
    <source>
        <dbReference type="PIRSR" id="PIRSR004803-3"/>
    </source>
</evidence>
<dbReference type="Proteomes" id="UP000230914">
    <property type="component" value="Unassembled WGS sequence"/>
</dbReference>
<dbReference type="InterPro" id="IPR011108">
    <property type="entry name" value="RMMBL"/>
</dbReference>
<keyword evidence="6 12" id="KW-0862">Zinc</keyword>
<gene>
    <name evidence="9" type="primary">rnj</name>
    <name evidence="15" type="ORF">CSA55_05470</name>
</gene>
<keyword evidence="1 9" id="KW-0963">Cytoplasm</keyword>
<sequence length="583" mass="63042">MGLRIGLAGCGLIWWLPVAEPVRIAFLGGLGEIGRNCMAIEQGEGDDQEILLIDCGLMFPDADMHGIDLVLPDFSYLRDHADKISALVVTHGHEDHVGGIQFLLREHDGIGHLRDEPLPIYGAELTLGLARSRIEEAGLLGRCDMRPVGDGEVIEVGPFEVEFISVTHSVPHAHSIAVKTGQGLILHSGDWKLDLTPVDRRWMDLSRLGQLTAGEGVRLLMSDSTNAEEAGYSPSETSVGSVLHQLFVEHRDRRIITASFASHLHRIQQIADAAIATGRKIATLGRSMQKNVRLGIELGVLDIPASALIDVSQVDEYSPGEICVISTGSQGEPMSALSLLARGDNRFVKLRDNDTVILSSHAIPGNESNVNKVIDGLLRRGAEVVHSGLADVHATGHAQAEEIKTYVSLMSPEWFVPIHGEYRHMMANAQLAEVMGVPKDRVVTCSDGDVIELSDEGLAPVGRVPSGYVYVDGIVGDVGRGVIRDRSVLGAEGVVVVVVTVDIQTGKVLVGPDIITRGWVYAPEAEDLLDEACDTVAAAVEEALARGERDVESLERDVRRAAGRFVSQRTRRRPMIVPVVMEI</sequence>
<comment type="caution">
    <text evidence="15">The sequence shown here is derived from an EMBL/GenBank/DDBJ whole genome shotgun (WGS) entry which is preliminary data.</text>
</comment>
<reference evidence="15 16" key="1">
    <citation type="submission" date="2017-10" db="EMBL/GenBank/DDBJ databases">
        <title>Novel microbial diversity and functional potential in the marine mammal oral microbiome.</title>
        <authorList>
            <person name="Dudek N.K."/>
            <person name="Sun C.L."/>
            <person name="Burstein D."/>
            <person name="Kantor R.S."/>
            <person name="Aliaga Goltsman D.S."/>
            <person name="Bik E.M."/>
            <person name="Thomas B.C."/>
            <person name="Banfield J.F."/>
            <person name="Relman D.A."/>
        </authorList>
    </citation>
    <scope>NUCLEOTIDE SEQUENCE [LARGE SCALE GENOMIC DNA]</scope>
    <source>
        <strain evidence="15">DOLJORAL78_61_10</strain>
    </source>
</reference>
<keyword evidence="7 9" id="KW-0269">Exonuclease</keyword>
<dbReference type="GO" id="GO:0004521">
    <property type="term" value="F:RNA endonuclease activity"/>
    <property type="evidence" value="ECO:0007669"/>
    <property type="project" value="UniProtKB-UniRule"/>
</dbReference>
<comment type="subcellular location">
    <subcellularLocation>
        <location evidence="9">Cytoplasm</location>
    </subcellularLocation>
</comment>
<evidence type="ECO:0000313" key="15">
    <source>
        <dbReference type="EMBL" id="PIE31544.1"/>
    </source>
</evidence>
<keyword evidence="4 9" id="KW-0255">Endonuclease</keyword>
<dbReference type="GO" id="GO:0004534">
    <property type="term" value="F:5'-3' RNA exonuclease activity"/>
    <property type="evidence" value="ECO:0007669"/>
    <property type="project" value="UniProtKB-UniRule"/>
</dbReference>
<dbReference type="Pfam" id="PF07521">
    <property type="entry name" value="RMMBL"/>
    <property type="match status" value="1"/>
</dbReference>
<comment type="caution">
    <text evidence="9">Lacks conserved residue(s) required for the propagation of feature annotation.</text>
</comment>
<dbReference type="Gene3D" id="3.60.15.10">
    <property type="entry name" value="Ribonuclease Z/Hydroxyacylglutathione hydrolase-like"/>
    <property type="match status" value="1"/>
</dbReference>
<feature type="binding site" evidence="12">
    <location>
        <position position="68"/>
    </location>
    <ligand>
        <name>Ca(2+)</name>
        <dbReference type="ChEBI" id="CHEBI:29108"/>
    </ligand>
</feature>
<evidence type="ECO:0000256" key="2">
    <source>
        <dbReference type="ARBA" id="ARBA00022722"/>
    </source>
</evidence>
<evidence type="ECO:0000256" key="1">
    <source>
        <dbReference type="ARBA" id="ARBA00022490"/>
    </source>
</evidence>
<proteinExistence type="inferred from homology"/>
<feature type="binding site" evidence="12">
    <location>
        <position position="91"/>
    </location>
    <ligand>
        <name>Zn(2+)</name>
        <dbReference type="ChEBI" id="CHEBI:29105"/>
        <label>1</label>
        <note>catalytic</note>
    </ligand>
</feature>
<feature type="binding site" evidence="12">
    <location>
        <position position="93"/>
    </location>
    <ligand>
        <name>Zn(2+)</name>
        <dbReference type="ChEBI" id="CHEBI:29105"/>
        <label>1</label>
        <note>catalytic</note>
    </ligand>
</feature>
<evidence type="ECO:0000256" key="8">
    <source>
        <dbReference type="ARBA" id="ARBA00022884"/>
    </source>
</evidence>
<dbReference type="EC" id="3.1.-.-" evidence="9"/>
<comment type="subunit">
    <text evidence="9">Homodimer, may be a subunit of the RNA degradosome.</text>
</comment>
<feature type="binding site" evidence="12">
    <location>
        <position position="419"/>
    </location>
    <ligand>
        <name>Zn(2+)</name>
        <dbReference type="ChEBI" id="CHEBI:29105"/>
        <label>1</label>
        <note>catalytic</note>
    </ligand>
</feature>
<evidence type="ECO:0000256" key="13">
    <source>
        <dbReference type="SAM" id="Coils"/>
    </source>
</evidence>
<dbReference type="SUPFAM" id="SSF56281">
    <property type="entry name" value="Metallo-hydrolase/oxidoreductase"/>
    <property type="match status" value="1"/>
</dbReference>
<feature type="binding site" evidence="12">
    <location>
        <position position="66"/>
    </location>
    <ligand>
        <name>Ca(2+)</name>
        <dbReference type="ChEBI" id="CHEBI:29108"/>
    </ligand>
</feature>
<protein>
    <recommendedName>
        <fullName evidence="9">Ribonuclease J</fullName>
        <shortName evidence="9">RNase J</shortName>
        <ecNumber evidence="9">3.1.-.-</ecNumber>
    </recommendedName>
</protein>
<organism evidence="15 16">
    <name type="scientific">Ilumatobacter coccineus</name>
    <dbReference type="NCBI Taxonomy" id="467094"/>
    <lineage>
        <taxon>Bacteria</taxon>
        <taxon>Bacillati</taxon>
        <taxon>Actinomycetota</taxon>
        <taxon>Acidimicrobiia</taxon>
        <taxon>Acidimicrobiales</taxon>
        <taxon>Ilumatobacteraceae</taxon>
        <taxon>Ilumatobacter</taxon>
    </lineage>
</organism>
<accession>A0A2G6K7B4</accession>
<dbReference type="AlphaFoldDB" id="A0A2G6K7B4"/>
<dbReference type="GO" id="GO:0008270">
    <property type="term" value="F:zinc ion binding"/>
    <property type="evidence" value="ECO:0007669"/>
    <property type="project" value="InterPro"/>
</dbReference>
<dbReference type="EMBL" id="PDSL01000078">
    <property type="protein sequence ID" value="PIE31544.1"/>
    <property type="molecule type" value="Genomic_DNA"/>
</dbReference>
<dbReference type="InterPro" id="IPR042173">
    <property type="entry name" value="RNase_J_2"/>
</dbReference>
<evidence type="ECO:0000256" key="4">
    <source>
        <dbReference type="ARBA" id="ARBA00022759"/>
    </source>
</evidence>
<feature type="active site" description="Proton donor" evidence="10">
    <location>
        <position position="223"/>
    </location>
</feature>
<comment type="function">
    <text evidence="9">An RNase that has 5'-3' exonuclease and possibly endonuclease activity. Involved in maturation of rRNA and in some organisms also mRNA maturation and/or decay.</text>
</comment>
<evidence type="ECO:0000256" key="5">
    <source>
        <dbReference type="ARBA" id="ARBA00022801"/>
    </source>
</evidence>
<evidence type="ECO:0000256" key="6">
    <source>
        <dbReference type="ARBA" id="ARBA00022833"/>
    </source>
</evidence>
<dbReference type="Gene3D" id="3.10.20.580">
    <property type="match status" value="1"/>
</dbReference>
<evidence type="ECO:0000313" key="16">
    <source>
        <dbReference type="Proteomes" id="UP000230914"/>
    </source>
</evidence>
<dbReference type="InterPro" id="IPR030854">
    <property type="entry name" value="RNase_J_bac"/>
</dbReference>
<dbReference type="InterPro" id="IPR036866">
    <property type="entry name" value="RibonucZ/Hydroxyglut_hydro"/>
</dbReference>
<keyword evidence="12" id="KW-0106">Calcium</keyword>
<feature type="domain" description="Metallo-beta-lactamase" evidence="14">
    <location>
        <begin position="34"/>
        <end position="243"/>
    </location>
</feature>
<dbReference type="Pfam" id="PF22505">
    <property type="entry name" value="RNase_J_b_CASP"/>
    <property type="match status" value="1"/>
</dbReference>
<evidence type="ECO:0000256" key="11">
    <source>
        <dbReference type="PIRSR" id="PIRSR004803-2"/>
    </source>
</evidence>
<comment type="similarity">
    <text evidence="9">Belongs to the metallo-beta-lactamase superfamily. RNA-metabolizing metallo-beta-lactamase-like family. Bacterial RNase J subfamily.</text>
</comment>
<dbReference type="InterPro" id="IPR001279">
    <property type="entry name" value="Metallo-B-lactamas"/>
</dbReference>
<dbReference type="InterPro" id="IPR055132">
    <property type="entry name" value="RNase_J_b_CASP"/>
</dbReference>
<dbReference type="PANTHER" id="PTHR43694">
    <property type="entry name" value="RIBONUCLEASE J"/>
    <property type="match status" value="1"/>
</dbReference>
<dbReference type="GO" id="GO:0005737">
    <property type="term" value="C:cytoplasm"/>
    <property type="evidence" value="ECO:0007669"/>
    <property type="project" value="UniProtKB-SubCell"/>
</dbReference>
<keyword evidence="13" id="KW-0175">Coiled coil</keyword>
<feature type="coiled-coil region" evidence="13">
    <location>
        <begin position="537"/>
        <end position="564"/>
    </location>
</feature>
<feature type="binding site" evidence="11">
    <location>
        <begin position="261"/>
        <end position="263"/>
    </location>
    <ligand>
        <name>substrate</name>
    </ligand>
</feature>
<evidence type="ECO:0000256" key="10">
    <source>
        <dbReference type="PIRSR" id="PIRSR004803-1"/>
    </source>
</evidence>
<dbReference type="InterPro" id="IPR004613">
    <property type="entry name" value="RNase_J"/>
</dbReference>
<feature type="binding site" evidence="12">
    <location>
        <position position="472"/>
    </location>
    <ligand>
        <name>Ca(2+)</name>
        <dbReference type="ChEBI" id="CHEBI:29108"/>
    </ligand>
</feature>
<evidence type="ECO:0000256" key="9">
    <source>
        <dbReference type="HAMAP-Rule" id="MF_01491"/>
    </source>
</evidence>
<dbReference type="Gene3D" id="3.40.50.10710">
    <property type="entry name" value="Metallo-hydrolase/oxidoreductase"/>
    <property type="match status" value="1"/>
</dbReference>
<dbReference type="NCBIfam" id="TIGR00649">
    <property type="entry name" value="MG423"/>
    <property type="match status" value="1"/>
</dbReference>
<dbReference type="InterPro" id="IPR041636">
    <property type="entry name" value="RNase_J_C"/>
</dbReference>
<evidence type="ECO:0000256" key="3">
    <source>
        <dbReference type="ARBA" id="ARBA00022723"/>
    </source>
</evidence>
<name>A0A2G6K7B4_9ACTN</name>
<evidence type="ECO:0000256" key="7">
    <source>
        <dbReference type="ARBA" id="ARBA00022839"/>
    </source>
</evidence>
<evidence type="ECO:0000259" key="14">
    <source>
        <dbReference type="SMART" id="SM00849"/>
    </source>
</evidence>
<dbReference type="Pfam" id="PF17770">
    <property type="entry name" value="RNase_J_C"/>
    <property type="match status" value="1"/>
</dbReference>
<dbReference type="CDD" id="cd07714">
    <property type="entry name" value="RNaseJ_MBL-fold"/>
    <property type="match status" value="1"/>
</dbReference>
<keyword evidence="3 12" id="KW-0479">Metal-binding</keyword>
<feature type="binding site" evidence="11">
    <location>
        <begin position="393"/>
        <end position="397"/>
    </location>
    <ligand>
        <name>substrate</name>
    </ligand>
</feature>
<keyword evidence="5 9" id="KW-0378">Hydrolase</keyword>
<feature type="binding site" evidence="12">
    <location>
        <position position="95"/>
    </location>
    <ligand>
        <name>Zn(2+)</name>
        <dbReference type="ChEBI" id="CHEBI:29105"/>
        <label>1</label>
        <note>catalytic</note>
    </ligand>
</feature>
<comment type="cofactor">
    <cofactor evidence="12">
        <name>Ca(2+)</name>
        <dbReference type="ChEBI" id="CHEBI:29108"/>
    </cofactor>
    <text evidence="12">Binds 1 Ca(2+) cation per subunit. Seen in 1 crystal structure, it is not clear if it is physiologically important.</text>
</comment>
<dbReference type="Pfam" id="PF00753">
    <property type="entry name" value="Lactamase_B"/>
    <property type="match status" value="1"/>
</dbReference>
<feature type="binding site" evidence="12">
    <location>
        <position position="96"/>
    </location>
    <ligand>
        <name>Zn(2+)</name>
        <dbReference type="ChEBI" id="CHEBI:29105"/>
        <label>1</label>
        <note>catalytic</note>
    </ligand>
</feature>